<accession>A0A9D1RZR5</accession>
<dbReference type="Gene3D" id="1.10.10.60">
    <property type="entry name" value="Homeodomain-like"/>
    <property type="match status" value="1"/>
</dbReference>
<dbReference type="PANTHER" id="PTHR30055">
    <property type="entry name" value="HTH-TYPE TRANSCRIPTIONAL REGULATOR RUTR"/>
    <property type="match status" value="1"/>
</dbReference>
<dbReference type="InterPro" id="IPR009057">
    <property type="entry name" value="Homeodomain-like_sf"/>
</dbReference>
<dbReference type="Gene3D" id="1.10.357.10">
    <property type="entry name" value="Tetracycline Repressor, domain 2"/>
    <property type="match status" value="1"/>
</dbReference>
<protein>
    <submittedName>
        <fullName evidence="4">TetR/AcrR family transcriptional regulator</fullName>
    </submittedName>
</protein>
<gene>
    <name evidence="4" type="ORF">H9867_09800</name>
</gene>
<dbReference type="PROSITE" id="PS50977">
    <property type="entry name" value="HTH_TETR_2"/>
    <property type="match status" value="1"/>
</dbReference>
<dbReference type="Pfam" id="PF21313">
    <property type="entry name" value="EthR_C"/>
    <property type="match status" value="1"/>
</dbReference>
<reference evidence="4" key="2">
    <citation type="submission" date="2021-04" db="EMBL/GenBank/DDBJ databases">
        <authorList>
            <person name="Gilroy R."/>
        </authorList>
    </citation>
    <scope>NUCLEOTIDE SEQUENCE</scope>
    <source>
        <strain evidence="4">4376</strain>
    </source>
</reference>
<comment type="caution">
    <text evidence="4">The sequence shown here is derived from an EMBL/GenBank/DDBJ whole genome shotgun (WGS) entry which is preliminary data.</text>
</comment>
<evidence type="ECO:0000313" key="4">
    <source>
        <dbReference type="EMBL" id="HIW96752.1"/>
    </source>
</evidence>
<keyword evidence="1 2" id="KW-0238">DNA-binding</keyword>
<dbReference type="SUPFAM" id="SSF46689">
    <property type="entry name" value="Homeodomain-like"/>
    <property type="match status" value="1"/>
</dbReference>
<dbReference type="Proteomes" id="UP000824189">
    <property type="component" value="Unassembled WGS sequence"/>
</dbReference>
<dbReference type="InterPro" id="IPR050109">
    <property type="entry name" value="HTH-type_TetR-like_transc_reg"/>
</dbReference>
<feature type="DNA-binding region" description="H-T-H motif" evidence="2">
    <location>
        <begin position="37"/>
        <end position="56"/>
    </location>
</feature>
<dbReference type="Pfam" id="PF00440">
    <property type="entry name" value="TetR_N"/>
    <property type="match status" value="1"/>
</dbReference>
<dbReference type="EMBL" id="DXFZ01000115">
    <property type="protein sequence ID" value="HIW96752.1"/>
    <property type="molecule type" value="Genomic_DNA"/>
</dbReference>
<dbReference type="InterPro" id="IPR001647">
    <property type="entry name" value="HTH_TetR"/>
</dbReference>
<organism evidence="4 5">
    <name type="scientific">Candidatus Corynebacterium gallistercoris</name>
    <dbReference type="NCBI Taxonomy" id="2838530"/>
    <lineage>
        <taxon>Bacteria</taxon>
        <taxon>Bacillati</taxon>
        <taxon>Actinomycetota</taxon>
        <taxon>Actinomycetes</taxon>
        <taxon>Mycobacteriales</taxon>
        <taxon>Corynebacteriaceae</taxon>
        <taxon>Corynebacterium</taxon>
    </lineage>
</organism>
<evidence type="ECO:0000256" key="1">
    <source>
        <dbReference type="ARBA" id="ARBA00023125"/>
    </source>
</evidence>
<dbReference type="PANTHER" id="PTHR30055:SF223">
    <property type="entry name" value="HTH-TYPE TRANSCRIPTIONAL REGULATOR UIDR"/>
    <property type="match status" value="1"/>
</dbReference>
<dbReference type="InterPro" id="IPR049397">
    <property type="entry name" value="EthR_C"/>
</dbReference>
<feature type="domain" description="HTH tetR-type" evidence="3">
    <location>
        <begin position="14"/>
        <end position="74"/>
    </location>
</feature>
<dbReference type="InterPro" id="IPR036271">
    <property type="entry name" value="Tet_transcr_reg_TetR-rel_C_sf"/>
</dbReference>
<evidence type="ECO:0000259" key="3">
    <source>
        <dbReference type="PROSITE" id="PS50977"/>
    </source>
</evidence>
<dbReference type="SUPFAM" id="SSF48498">
    <property type="entry name" value="Tetracyclin repressor-like, C-terminal domain"/>
    <property type="match status" value="1"/>
</dbReference>
<reference evidence="4" key="1">
    <citation type="journal article" date="2021" name="PeerJ">
        <title>Extensive microbial diversity within the chicken gut microbiome revealed by metagenomics and culture.</title>
        <authorList>
            <person name="Gilroy R."/>
            <person name="Ravi A."/>
            <person name="Getino M."/>
            <person name="Pursley I."/>
            <person name="Horton D.L."/>
            <person name="Alikhan N.F."/>
            <person name="Baker D."/>
            <person name="Gharbi K."/>
            <person name="Hall N."/>
            <person name="Watson M."/>
            <person name="Adriaenssens E.M."/>
            <person name="Foster-Nyarko E."/>
            <person name="Jarju S."/>
            <person name="Secka A."/>
            <person name="Antonio M."/>
            <person name="Oren A."/>
            <person name="Chaudhuri R.R."/>
            <person name="La Ragione R."/>
            <person name="Hildebrand F."/>
            <person name="Pallen M.J."/>
        </authorList>
    </citation>
    <scope>NUCLEOTIDE SEQUENCE</scope>
    <source>
        <strain evidence="4">4376</strain>
    </source>
</reference>
<dbReference type="GO" id="GO:0000976">
    <property type="term" value="F:transcription cis-regulatory region binding"/>
    <property type="evidence" value="ECO:0007669"/>
    <property type="project" value="TreeGrafter"/>
</dbReference>
<evidence type="ECO:0000256" key="2">
    <source>
        <dbReference type="PROSITE-ProRule" id="PRU00335"/>
    </source>
</evidence>
<name>A0A9D1RZR5_9CORY</name>
<dbReference type="GO" id="GO:0003700">
    <property type="term" value="F:DNA-binding transcription factor activity"/>
    <property type="evidence" value="ECO:0007669"/>
    <property type="project" value="TreeGrafter"/>
</dbReference>
<dbReference type="AlphaFoldDB" id="A0A9D1RZR5"/>
<evidence type="ECO:0000313" key="5">
    <source>
        <dbReference type="Proteomes" id="UP000824189"/>
    </source>
</evidence>
<proteinExistence type="predicted"/>
<sequence>MPTEPMSTRSATTAARRAAILTSARKVFIRDGYHAARLSDIAQGAGCSVGSLYTYFEDRDALLSAVLDQMELEMRTRNRSLDWRGGSVEETKEAIRQANRAYLETFQRNAAEMVLLEQVALSEPAFHKQRQERARRFVQRNAGMIEQLQEAGLVNGTDDAEMLSAALSVMVSRLAYNAFISGNFLEGSSLERLAKTVDQVWFRALGLE</sequence>
<dbReference type="PRINTS" id="PR00455">
    <property type="entry name" value="HTHTETR"/>
</dbReference>